<sequence>MNAAELAQSAANDATPPPGISPALRALWLARAGNWEAAHDLCQDIPGKTGSWIHAWLHREEGDQFNAEYWYGRAGKPVPPRTMPLAEEWMKIADALSGD</sequence>
<organism evidence="1 2">
    <name type="scientific">Luteolibacter pohnpeiensis</name>
    <dbReference type="NCBI Taxonomy" id="454153"/>
    <lineage>
        <taxon>Bacteria</taxon>
        <taxon>Pseudomonadati</taxon>
        <taxon>Verrucomicrobiota</taxon>
        <taxon>Verrucomicrobiia</taxon>
        <taxon>Verrucomicrobiales</taxon>
        <taxon>Verrucomicrobiaceae</taxon>
        <taxon>Luteolibacter</taxon>
    </lineage>
</organism>
<accession>A0A934S6D9</accession>
<reference evidence="1" key="1">
    <citation type="submission" date="2021-01" db="EMBL/GenBank/DDBJ databases">
        <title>Modified the classification status of verrucomicrobia.</title>
        <authorList>
            <person name="Feng X."/>
        </authorList>
    </citation>
    <scope>NUCLEOTIDE SEQUENCE</scope>
    <source>
        <strain evidence="1">KCTC 22041</strain>
    </source>
</reference>
<comment type="caution">
    <text evidence="1">The sequence shown here is derived from an EMBL/GenBank/DDBJ whole genome shotgun (WGS) entry which is preliminary data.</text>
</comment>
<evidence type="ECO:0000313" key="2">
    <source>
        <dbReference type="Proteomes" id="UP000603141"/>
    </source>
</evidence>
<keyword evidence="2" id="KW-1185">Reference proteome</keyword>
<name>A0A934S6D9_9BACT</name>
<protein>
    <submittedName>
        <fullName evidence="1">Uncharacterized protein</fullName>
    </submittedName>
</protein>
<gene>
    <name evidence="1" type="ORF">JIN85_13650</name>
</gene>
<dbReference type="RefSeq" id="WP_200271647.1">
    <property type="nucleotide sequence ID" value="NZ_JAENIJ010000022.1"/>
</dbReference>
<proteinExistence type="predicted"/>
<dbReference type="AlphaFoldDB" id="A0A934S6D9"/>
<dbReference type="Proteomes" id="UP000603141">
    <property type="component" value="Unassembled WGS sequence"/>
</dbReference>
<dbReference type="EMBL" id="JAENIJ010000022">
    <property type="protein sequence ID" value="MBK1883466.1"/>
    <property type="molecule type" value="Genomic_DNA"/>
</dbReference>
<evidence type="ECO:0000313" key="1">
    <source>
        <dbReference type="EMBL" id="MBK1883466.1"/>
    </source>
</evidence>